<dbReference type="CDD" id="cd00104">
    <property type="entry name" value="KAZAL_FS"/>
    <property type="match status" value="1"/>
</dbReference>
<protein>
    <submittedName>
        <fullName evidence="8">Follistatin-like isoform X1</fullName>
    </submittedName>
</protein>
<dbReference type="Gene3D" id="3.90.290.10">
    <property type="entry name" value="TGF-beta binding (TB) domain"/>
    <property type="match status" value="1"/>
</dbReference>
<keyword evidence="3" id="KW-1015">Disulfide bond</keyword>
<dbReference type="RefSeq" id="XP_013781445.2">
    <property type="nucleotide sequence ID" value="XM_013925991.2"/>
</dbReference>
<feature type="domain" description="Kazal-like" evidence="6">
    <location>
        <begin position="261"/>
        <end position="310"/>
    </location>
</feature>
<evidence type="ECO:0000256" key="2">
    <source>
        <dbReference type="ARBA" id="ARBA00022737"/>
    </source>
</evidence>
<dbReference type="InterPro" id="IPR003645">
    <property type="entry name" value="Fol_N"/>
</dbReference>
<accession>A0ABM1BGC3</accession>
<evidence type="ECO:0000256" key="1">
    <source>
        <dbReference type="ARBA" id="ARBA00022729"/>
    </source>
</evidence>
<dbReference type="GeneID" id="106465757"/>
<dbReference type="Pfam" id="PF21333">
    <property type="entry name" value="FST_N"/>
    <property type="match status" value="1"/>
</dbReference>
<keyword evidence="1" id="KW-0732">Signal</keyword>
<name>A0ABM1BGC3_LIMPO</name>
<evidence type="ECO:0000256" key="4">
    <source>
        <dbReference type="ARBA" id="ARBA00023180"/>
    </source>
</evidence>
<dbReference type="PANTHER" id="PTHR13866">
    <property type="entry name" value="SPARC OSTEONECTIN"/>
    <property type="match status" value="1"/>
</dbReference>
<sequence>MHPLLVVVYSLSAVWFYIVVAEAGYCWFKVNKNGRCTIFFGANISHQECCSDNRANTAWTSQTIQPGQLFYLTVLGGGVPCEPCKESCVGVKCPDGRACKMKRGKPKCVCRPKCPKWKRRVGAVCGNDGKTYRNICKLLKVRCRKNSNLEVAYFGPCRDSSCDKVRCPGKRTCLLDQYLQPHCVRCRKQCPVKKRPRFLCGSDNITYTSLCELRRATCKKGGTIKEIYKGRCKANATCETIRCHQRKTCLLNLKTRLPTCVRCPMACPWVKSVPICATNNQTYLNWCQMMIHSCQTKVMLETTSKEACSGTSERNHISIHTLTYQQ</sequence>
<evidence type="ECO:0000259" key="5">
    <source>
        <dbReference type="PROSITE" id="PS51364"/>
    </source>
</evidence>
<dbReference type="SUPFAM" id="SSF100895">
    <property type="entry name" value="Kazal-type serine protease inhibitors"/>
    <property type="match status" value="3"/>
</dbReference>
<dbReference type="InterPro" id="IPR036773">
    <property type="entry name" value="TB_dom_sf"/>
</dbReference>
<evidence type="ECO:0000313" key="8">
    <source>
        <dbReference type="RefSeq" id="XP_013781445.2"/>
    </source>
</evidence>
<organism evidence="7 8">
    <name type="scientific">Limulus polyphemus</name>
    <name type="common">Atlantic horseshoe crab</name>
    <dbReference type="NCBI Taxonomy" id="6850"/>
    <lineage>
        <taxon>Eukaryota</taxon>
        <taxon>Metazoa</taxon>
        <taxon>Ecdysozoa</taxon>
        <taxon>Arthropoda</taxon>
        <taxon>Chelicerata</taxon>
        <taxon>Merostomata</taxon>
        <taxon>Xiphosura</taxon>
        <taxon>Limulidae</taxon>
        <taxon>Limulus</taxon>
    </lineage>
</organism>
<dbReference type="InterPro" id="IPR017878">
    <property type="entry name" value="TB_dom"/>
</dbReference>
<dbReference type="PROSITE" id="PS51364">
    <property type="entry name" value="TB"/>
    <property type="match status" value="1"/>
</dbReference>
<gene>
    <name evidence="8" type="primary">LOC106465757</name>
</gene>
<proteinExistence type="predicted"/>
<dbReference type="InterPro" id="IPR002350">
    <property type="entry name" value="Kazal_dom"/>
</dbReference>
<dbReference type="Pfam" id="PF07648">
    <property type="entry name" value="Kazal_2"/>
    <property type="match status" value="3"/>
</dbReference>
<feature type="domain" description="TB" evidence="5">
    <location>
        <begin position="24"/>
        <end position="84"/>
    </location>
</feature>
<keyword evidence="4" id="KW-0325">Glycoprotein</keyword>
<feature type="domain" description="Kazal-like" evidence="6">
    <location>
        <begin position="184"/>
        <end position="234"/>
    </location>
</feature>
<dbReference type="SMART" id="SM00280">
    <property type="entry name" value="KAZAL"/>
    <property type="match status" value="3"/>
</dbReference>
<evidence type="ECO:0000313" key="7">
    <source>
        <dbReference type="Proteomes" id="UP000694941"/>
    </source>
</evidence>
<evidence type="ECO:0000259" key="6">
    <source>
        <dbReference type="PROSITE" id="PS51465"/>
    </source>
</evidence>
<reference evidence="8" key="1">
    <citation type="submission" date="2025-08" db="UniProtKB">
        <authorList>
            <consortium name="RefSeq"/>
        </authorList>
    </citation>
    <scope>IDENTIFICATION</scope>
    <source>
        <tissue evidence="8">Muscle</tissue>
    </source>
</reference>
<dbReference type="InterPro" id="IPR036058">
    <property type="entry name" value="Kazal_dom_sf"/>
</dbReference>
<keyword evidence="7" id="KW-1185">Reference proteome</keyword>
<dbReference type="Proteomes" id="UP000694941">
    <property type="component" value="Unplaced"/>
</dbReference>
<dbReference type="PANTHER" id="PTHR13866:SF29">
    <property type="entry name" value="FOLLISTATIN"/>
    <property type="match status" value="1"/>
</dbReference>
<evidence type="ECO:0000256" key="3">
    <source>
        <dbReference type="ARBA" id="ARBA00023157"/>
    </source>
</evidence>
<dbReference type="Gene3D" id="3.30.60.30">
    <property type="match status" value="3"/>
</dbReference>
<feature type="domain" description="Kazal-like" evidence="6">
    <location>
        <begin position="102"/>
        <end position="159"/>
    </location>
</feature>
<dbReference type="SMART" id="SM00274">
    <property type="entry name" value="FOLN"/>
    <property type="match status" value="3"/>
</dbReference>
<keyword evidence="2" id="KW-0677">Repeat</keyword>
<dbReference type="PROSITE" id="PS51465">
    <property type="entry name" value="KAZAL_2"/>
    <property type="match status" value="3"/>
</dbReference>